<evidence type="ECO:0000256" key="1">
    <source>
        <dbReference type="SAM" id="MobiDB-lite"/>
    </source>
</evidence>
<feature type="domain" description="ABC-three component systems C-terminal" evidence="2">
    <location>
        <begin position="262"/>
        <end position="378"/>
    </location>
</feature>
<comment type="caution">
    <text evidence="3">The sequence shown here is derived from an EMBL/GenBank/DDBJ whole genome shotgun (WGS) entry which is preliminary data.</text>
</comment>
<proteinExistence type="predicted"/>
<protein>
    <recommendedName>
        <fullName evidence="2">ABC-three component systems C-terminal domain-containing protein</fullName>
    </recommendedName>
</protein>
<evidence type="ECO:0000259" key="2">
    <source>
        <dbReference type="Pfam" id="PF20283"/>
    </source>
</evidence>
<accession>A0A9X4D520</accession>
<reference evidence="3" key="1">
    <citation type="submission" date="2022-07" db="EMBL/GenBank/DDBJ databases">
        <title>Multi-strain Analysis of Pseudomonas putida Reveals Metabolic and Genetic Diversity.</title>
        <authorList>
            <person name="Monk J.M."/>
        </authorList>
    </citation>
    <scope>NUCLEOTIDE SEQUENCE</scope>
    <source>
        <strain evidence="3">17514</strain>
    </source>
</reference>
<dbReference type="Proteomes" id="UP001150678">
    <property type="component" value="Unassembled WGS sequence"/>
</dbReference>
<dbReference type="Pfam" id="PF20283">
    <property type="entry name" value="CTD7"/>
    <property type="match status" value="1"/>
</dbReference>
<feature type="region of interest" description="Disordered" evidence="1">
    <location>
        <begin position="45"/>
        <end position="64"/>
    </location>
</feature>
<evidence type="ECO:0000313" key="3">
    <source>
        <dbReference type="EMBL" id="MDD2108312.1"/>
    </source>
</evidence>
<gene>
    <name evidence="3" type="ORF">NP533_19145</name>
</gene>
<name>A0A9X4D520_9PSED</name>
<evidence type="ECO:0000313" key="4">
    <source>
        <dbReference type="Proteomes" id="UP001150678"/>
    </source>
</evidence>
<organism evidence="3 4">
    <name type="scientific">Pseudomonas asiatica</name>
    <dbReference type="NCBI Taxonomy" id="2219225"/>
    <lineage>
        <taxon>Bacteria</taxon>
        <taxon>Pseudomonadati</taxon>
        <taxon>Pseudomonadota</taxon>
        <taxon>Gammaproteobacteria</taxon>
        <taxon>Pseudomonadales</taxon>
        <taxon>Pseudomonadaceae</taxon>
        <taxon>Pseudomonas</taxon>
    </lineage>
</organism>
<feature type="compositionally biased region" description="Basic and acidic residues" evidence="1">
    <location>
        <begin position="46"/>
        <end position="56"/>
    </location>
</feature>
<dbReference type="RefSeq" id="WP_274079320.1">
    <property type="nucleotide sequence ID" value="NZ_JANIAN010000028.1"/>
</dbReference>
<sequence>MSENAPGQLLGFTIQFPRALCHLLNCTPGSIVCVEVHGDVATIHSDGSKTAEEDKSSVNSNPVTDKSSDLWKTFSNWINAVNSGELEVGKTKFILFRNKPGRSGIADAFHSADSAEQIQKAVNDAITKMSDINEEHVAWTYYDNAINANRQTLEKIIQNFTLETGSGDGFHEVEALLKKLHVPEKSIRDLATHLGGWILRNVVQKISQKEDARISWEDFNVAFLERFEQARRLELIDFTLETPLSDDQITFQIALRPMYLLQAELVGCDHEDLLGAVTDFLKAKTNRDRWIESELLDESSAAEFESKLHRFWKTTKSTIKITNKTLAPEDKGRLLYNECQIRQETIKNSELPDSTVAGTYHALANGSKLGWHEDWESRLKNGK</sequence>
<dbReference type="InterPro" id="IPR046913">
    <property type="entry name" value="ABC-3C_CTD7"/>
</dbReference>
<dbReference type="AlphaFoldDB" id="A0A9X4D520"/>
<dbReference type="EMBL" id="JANIAN010000028">
    <property type="protein sequence ID" value="MDD2108312.1"/>
    <property type="molecule type" value="Genomic_DNA"/>
</dbReference>